<dbReference type="InterPro" id="IPR029055">
    <property type="entry name" value="Ntn_hydrolases_N"/>
</dbReference>
<name>A0ABS0IAP6_9BACT</name>
<dbReference type="InterPro" id="IPR000246">
    <property type="entry name" value="Peptidase_T2"/>
</dbReference>
<dbReference type="Gene3D" id="3.60.20.30">
    <property type="entry name" value="(Glycosyl)asparaginase"/>
    <property type="match status" value="1"/>
</dbReference>
<keyword evidence="2" id="KW-1185">Reference proteome</keyword>
<dbReference type="CDD" id="cd04701">
    <property type="entry name" value="Asparaginase_2"/>
    <property type="match status" value="1"/>
</dbReference>
<dbReference type="Pfam" id="PF01112">
    <property type="entry name" value="Asparaginase_2"/>
    <property type="match status" value="1"/>
</dbReference>
<evidence type="ECO:0000313" key="2">
    <source>
        <dbReference type="Proteomes" id="UP000618931"/>
    </source>
</evidence>
<comment type="caution">
    <text evidence="1">The sequence shown here is derived from an EMBL/GenBank/DDBJ whole genome shotgun (WGS) entry which is preliminary data.</text>
</comment>
<dbReference type="EMBL" id="JADQDM010000022">
    <property type="protein sequence ID" value="MBF9224052.1"/>
    <property type="molecule type" value="Genomic_DNA"/>
</dbReference>
<dbReference type="PANTHER" id="PTHR10188">
    <property type="entry name" value="L-ASPARAGINASE"/>
    <property type="match status" value="1"/>
</dbReference>
<sequence length="312" mass="33170">MKPYALVIHGGAVTMKPGELSPEEENIQREGLRDALQAGWQILHDGGTALDAVETAVRRLEDNPHFNAGRGSGLTQQGEVKMDAAIMDGRTLNAGAVSAVRYVQNPISLARAVMDDSPHVCLSDEGAVELALEKGLAMQPPSYFLTEKTRQQWLEIIQKEGAEAMHDTVGAVALDQAGNLAVATSTGGIEGQLKGRVGDSPVIGGGTYAGNEACAVSCTGDGEVIMRGALAHEVFSLVKLTKTPLVDACQQAIELRAADLQGDKGMIAVDKDGNIALEFNCNLMRRAYRVGEAEPVVAMWREEAPPQTPQTR</sequence>
<dbReference type="PANTHER" id="PTHR10188:SF6">
    <property type="entry name" value="N(4)-(BETA-N-ACETYLGLUCOSAMINYL)-L-ASPARAGINASE"/>
    <property type="match status" value="1"/>
</dbReference>
<gene>
    <name evidence="1" type="ORF">I2H31_23315</name>
</gene>
<proteinExistence type="predicted"/>
<protein>
    <submittedName>
        <fullName evidence="1">Isoaspartyl peptidase/L-asparaginase</fullName>
    </submittedName>
</protein>
<dbReference type="Proteomes" id="UP000618931">
    <property type="component" value="Unassembled WGS sequence"/>
</dbReference>
<dbReference type="RefSeq" id="WP_196295473.1">
    <property type="nucleotide sequence ID" value="NZ_JADQDM010000022.1"/>
</dbReference>
<dbReference type="SUPFAM" id="SSF56235">
    <property type="entry name" value="N-terminal nucleophile aminohydrolases (Ntn hydrolases)"/>
    <property type="match status" value="1"/>
</dbReference>
<organism evidence="1 2">
    <name type="scientific">Hymenobacter ruricola</name>
    <dbReference type="NCBI Taxonomy" id="2791023"/>
    <lineage>
        <taxon>Bacteria</taxon>
        <taxon>Pseudomonadati</taxon>
        <taxon>Bacteroidota</taxon>
        <taxon>Cytophagia</taxon>
        <taxon>Cytophagales</taxon>
        <taxon>Hymenobacteraceae</taxon>
        <taxon>Hymenobacter</taxon>
    </lineage>
</organism>
<evidence type="ECO:0000313" key="1">
    <source>
        <dbReference type="EMBL" id="MBF9224052.1"/>
    </source>
</evidence>
<accession>A0ABS0IAP6</accession>
<reference evidence="1 2" key="1">
    <citation type="submission" date="2020-11" db="EMBL/GenBank/DDBJ databases">
        <authorList>
            <person name="Kim M.K."/>
        </authorList>
    </citation>
    <scope>NUCLEOTIDE SEQUENCE [LARGE SCALE GENOMIC DNA]</scope>
    <source>
        <strain evidence="1 2">BT662</strain>
    </source>
</reference>